<evidence type="ECO:0000313" key="2">
    <source>
        <dbReference type="Proteomes" id="UP000190166"/>
    </source>
</evidence>
<sequence>MLPESRGSFDSTIRPECYNSVNITANDLTALEFKTRKTGATILHSSNNHIFYLPGLPDNIIEWFSLLPSCILL</sequence>
<dbReference type="AlphaFoldDB" id="A0A1T5NJF0"/>
<gene>
    <name evidence="1" type="ORF">SAMN05660461_1939</name>
</gene>
<accession>A0A1T5NJF0</accession>
<evidence type="ECO:0000313" key="1">
    <source>
        <dbReference type="EMBL" id="SKD00740.1"/>
    </source>
</evidence>
<dbReference type="EMBL" id="FUZZ01000001">
    <property type="protein sequence ID" value="SKD00740.1"/>
    <property type="molecule type" value="Genomic_DNA"/>
</dbReference>
<organism evidence="1 2">
    <name type="scientific">Chitinophaga ginsengisegetis</name>
    <dbReference type="NCBI Taxonomy" id="393003"/>
    <lineage>
        <taxon>Bacteria</taxon>
        <taxon>Pseudomonadati</taxon>
        <taxon>Bacteroidota</taxon>
        <taxon>Chitinophagia</taxon>
        <taxon>Chitinophagales</taxon>
        <taxon>Chitinophagaceae</taxon>
        <taxon>Chitinophaga</taxon>
    </lineage>
</organism>
<dbReference type="Proteomes" id="UP000190166">
    <property type="component" value="Unassembled WGS sequence"/>
</dbReference>
<proteinExistence type="predicted"/>
<protein>
    <submittedName>
        <fullName evidence="1">Uncharacterized protein</fullName>
    </submittedName>
</protein>
<reference evidence="1 2" key="1">
    <citation type="submission" date="2017-02" db="EMBL/GenBank/DDBJ databases">
        <authorList>
            <person name="Peterson S.W."/>
        </authorList>
    </citation>
    <scope>NUCLEOTIDE SEQUENCE [LARGE SCALE GENOMIC DNA]</scope>
    <source>
        <strain evidence="1 2">DSM 18108</strain>
    </source>
</reference>
<name>A0A1T5NJF0_9BACT</name>
<keyword evidence="2" id="KW-1185">Reference proteome</keyword>